<dbReference type="AlphaFoldDB" id="A8ZYF0"/>
<reference evidence="2 3" key="1">
    <citation type="submission" date="2007-10" db="EMBL/GenBank/DDBJ databases">
        <title>Complete sequence of Desulfococcus oleovorans Hxd3.</title>
        <authorList>
            <consortium name="US DOE Joint Genome Institute"/>
            <person name="Copeland A."/>
            <person name="Lucas S."/>
            <person name="Lapidus A."/>
            <person name="Barry K."/>
            <person name="Glavina del Rio T."/>
            <person name="Dalin E."/>
            <person name="Tice H."/>
            <person name="Pitluck S."/>
            <person name="Kiss H."/>
            <person name="Brettin T."/>
            <person name="Bruce D."/>
            <person name="Detter J.C."/>
            <person name="Han C."/>
            <person name="Schmutz J."/>
            <person name="Larimer F."/>
            <person name="Land M."/>
            <person name="Hauser L."/>
            <person name="Kyrpides N."/>
            <person name="Kim E."/>
            <person name="Wawrik B."/>
            <person name="Richardson P."/>
        </authorList>
    </citation>
    <scope>NUCLEOTIDE SEQUENCE [LARGE SCALE GENOMIC DNA]</scope>
    <source>
        <strain evidence="3">DSM 6200 / JCM 39069 / Hxd3</strain>
    </source>
</reference>
<evidence type="ECO:0008006" key="4">
    <source>
        <dbReference type="Google" id="ProtNLM"/>
    </source>
</evidence>
<sequence>MARKATQISMDAAFKQILKDQGFLTKKDLDKLNAKIDRLEKAVKKAATAKAAATAQKRAVKGTGLRRTSATSTVLEAVQRSKKGVTFAALQKKTGFEEKKLRNIIFRLHKLGQLERVGRGVYVAVK</sequence>
<dbReference type="HOGENOM" id="CLU_1945245_0_0_7"/>
<dbReference type="EMBL" id="CP000859">
    <property type="protein sequence ID" value="ABW68675.1"/>
    <property type="molecule type" value="Genomic_DNA"/>
</dbReference>
<evidence type="ECO:0000313" key="3">
    <source>
        <dbReference type="Proteomes" id="UP000008561"/>
    </source>
</evidence>
<keyword evidence="3" id="KW-1185">Reference proteome</keyword>
<protein>
    <recommendedName>
        <fullName evidence="4">Replication protein A C-terminal domain-containing protein</fullName>
    </recommendedName>
</protein>
<feature type="coiled-coil region" evidence="1">
    <location>
        <begin position="29"/>
        <end position="56"/>
    </location>
</feature>
<keyword evidence="1" id="KW-0175">Coiled coil</keyword>
<organism evidence="2 3">
    <name type="scientific">Desulfosudis oleivorans (strain DSM 6200 / JCM 39069 / Hxd3)</name>
    <name type="common">Desulfococcus oleovorans</name>
    <dbReference type="NCBI Taxonomy" id="96561"/>
    <lineage>
        <taxon>Bacteria</taxon>
        <taxon>Pseudomonadati</taxon>
        <taxon>Thermodesulfobacteriota</taxon>
        <taxon>Desulfobacteria</taxon>
        <taxon>Desulfobacterales</taxon>
        <taxon>Desulfosudaceae</taxon>
        <taxon>Desulfosudis</taxon>
    </lineage>
</organism>
<gene>
    <name evidence="2" type="ordered locus">Dole_2872</name>
</gene>
<dbReference type="STRING" id="96561.Dole_2872"/>
<proteinExistence type="predicted"/>
<evidence type="ECO:0000313" key="2">
    <source>
        <dbReference type="EMBL" id="ABW68675.1"/>
    </source>
</evidence>
<accession>A8ZYF0</accession>
<dbReference type="RefSeq" id="WP_012176286.1">
    <property type="nucleotide sequence ID" value="NC_009943.1"/>
</dbReference>
<name>A8ZYF0_DESOH</name>
<evidence type="ECO:0000256" key="1">
    <source>
        <dbReference type="SAM" id="Coils"/>
    </source>
</evidence>
<dbReference type="KEGG" id="dol:Dole_2872"/>
<dbReference type="Proteomes" id="UP000008561">
    <property type="component" value="Chromosome"/>
</dbReference>